<dbReference type="PANTHER" id="PTHR43273:SF8">
    <property type="entry name" value="RADICAL SAM DOMAIN PROTEIN"/>
    <property type="match status" value="1"/>
</dbReference>
<keyword evidence="3" id="KW-0408">Iron</keyword>
<dbReference type="EMBL" id="QXEC01000001">
    <property type="protein sequence ID" value="RIV41655.1"/>
    <property type="molecule type" value="Genomic_DNA"/>
</dbReference>
<organism evidence="6 7">
    <name type="scientific">Micromonospora radicis</name>
    <dbReference type="NCBI Taxonomy" id="1894971"/>
    <lineage>
        <taxon>Bacteria</taxon>
        <taxon>Bacillati</taxon>
        <taxon>Actinomycetota</taxon>
        <taxon>Actinomycetes</taxon>
        <taxon>Micromonosporales</taxon>
        <taxon>Micromonosporaceae</taxon>
        <taxon>Micromonospora</taxon>
    </lineage>
</organism>
<proteinExistence type="predicted"/>
<dbReference type="GO" id="GO:0051536">
    <property type="term" value="F:iron-sulfur cluster binding"/>
    <property type="evidence" value="ECO:0007669"/>
    <property type="project" value="UniProtKB-KW"/>
</dbReference>
<dbReference type="Proteomes" id="UP000283832">
    <property type="component" value="Unassembled WGS sequence"/>
</dbReference>
<dbReference type="InterPro" id="IPR013785">
    <property type="entry name" value="Aldolase_TIM"/>
</dbReference>
<dbReference type="RefSeq" id="WP_119572854.1">
    <property type="nucleotide sequence ID" value="NZ_QXEC01000001.1"/>
</dbReference>
<dbReference type="Gene3D" id="3.20.20.70">
    <property type="entry name" value="Aldolase class I"/>
    <property type="match status" value="1"/>
</dbReference>
<dbReference type="InterPro" id="IPR026335">
    <property type="entry name" value="rSAM_SPASM_FxsB"/>
</dbReference>
<dbReference type="InterPro" id="IPR023867">
    <property type="entry name" value="Sulphatase_maturase_rSAM"/>
</dbReference>
<dbReference type="OrthoDB" id="9782387at2"/>
<dbReference type="NCBIfam" id="TIGR04269">
    <property type="entry name" value="SAM_SPASM_FxsB"/>
    <property type="match status" value="1"/>
</dbReference>
<reference evidence="6 7" key="1">
    <citation type="submission" date="2018-08" db="EMBL/GenBank/DDBJ databases">
        <title>Jishengella sp. nov., isolated from a root of Azadirachta indica A. Juss. var. siamensis Valenton.</title>
        <authorList>
            <person name="Kuncharoen N."/>
            <person name="Tanasupawat S."/>
            <person name="Kudo T."/>
            <person name="Ohkuma M."/>
        </authorList>
    </citation>
    <scope>NUCLEOTIDE SEQUENCE [LARGE SCALE GENOMIC DNA]</scope>
    <source>
        <strain evidence="6 7">AZ1-13</strain>
    </source>
</reference>
<keyword evidence="4" id="KW-0411">Iron-sulfur</keyword>
<dbReference type="GO" id="GO:0016491">
    <property type="term" value="F:oxidoreductase activity"/>
    <property type="evidence" value="ECO:0007669"/>
    <property type="project" value="InterPro"/>
</dbReference>
<evidence type="ECO:0000313" key="7">
    <source>
        <dbReference type="Proteomes" id="UP000283832"/>
    </source>
</evidence>
<dbReference type="PROSITE" id="PS51918">
    <property type="entry name" value="RADICAL_SAM"/>
    <property type="match status" value="1"/>
</dbReference>
<dbReference type="SFLD" id="SFLDS00029">
    <property type="entry name" value="Radical_SAM"/>
    <property type="match status" value="1"/>
</dbReference>
<comment type="caution">
    <text evidence="6">The sequence shown here is derived from an EMBL/GenBank/DDBJ whole genome shotgun (WGS) entry which is preliminary data.</text>
</comment>
<evidence type="ECO:0000259" key="5">
    <source>
        <dbReference type="PROSITE" id="PS51918"/>
    </source>
</evidence>
<protein>
    <submittedName>
        <fullName evidence="6">FxsB family radical SAM/SPASM domain protein</fullName>
    </submittedName>
</protein>
<evidence type="ECO:0000256" key="4">
    <source>
        <dbReference type="ARBA" id="ARBA00023014"/>
    </source>
</evidence>
<dbReference type="InterPro" id="IPR058240">
    <property type="entry name" value="rSAM_sf"/>
</dbReference>
<dbReference type="SUPFAM" id="SSF102114">
    <property type="entry name" value="Radical SAM enzymes"/>
    <property type="match status" value="1"/>
</dbReference>
<evidence type="ECO:0000256" key="1">
    <source>
        <dbReference type="ARBA" id="ARBA00022691"/>
    </source>
</evidence>
<dbReference type="InterPro" id="IPR007197">
    <property type="entry name" value="rSAM"/>
</dbReference>
<evidence type="ECO:0000256" key="3">
    <source>
        <dbReference type="ARBA" id="ARBA00023004"/>
    </source>
</evidence>
<dbReference type="Pfam" id="PF04055">
    <property type="entry name" value="Radical_SAM"/>
    <property type="match status" value="1"/>
</dbReference>
<dbReference type="GO" id="GO:0046872">
    <property type="term" value="F:metal ion binding"/>
    <property type="evidence" value="ECO:0007669"/>
    <property type="project" value="UniProtKB-KW"/>
</dbReference>
<dbReference type="SFLD" id="SFLDG01072">
    <property type="entry name" value="dehydrogenase_like"/>
    <property type="match status" value="1"/>
</dbReference>
<feature type="domain" description="Radical SAM core" evidence="5">
    <location>
        <begin position="20"/>
        <end position="261"/>
    </location>
</feature>
<keyword evidence="2" id="KW-0479">Metal-binding</keyword>
<dbReference type="CDD" id="cd01335">
    <property type="entry name" value="Radical_SAM"/>
    <property type="match status" value="1"/>
</dbReference>
<dbReference type="SFLD" id="SFLDG01067">
    <property type="entry name" value="SPASM/twitch_domain_containing"/>
    <property type="match status" value="1"/>
</dbReference>
<dbReference type="PANTHER" id="PTHR43273">
    <property type="entry name" value="ANAEROBIC SULFATASE-MATURATING ENZYME HOMOLOG ASLB-RELATED"/>
    <property type="match status" value="1"/>
</dbReference>
<gene>
    <name evidence="6" type="ORF">D2L64_02260</name>
</gene>
<sequence>MPGSDEHRPAGAPAARRAPPVAFRQFVLKLHSRCDLACDHCYVYTMADQRWRELPRTMSPPVLATTARRIGEHARAHRLDGVSVVLHGGEPLLAGPTRIERAVSAIRQAAAPVPVRVTVQTNGLRLDEAYLRLFDRLDVRVGVSLDGDRTAHDRHRRGPDGQGSHQRVEAALDRLTAHHRHLFNGLLCTVDLRNDPVGTYRSLLAHRPPAVDFLLPHGTWSTPPPGRSAGSASTPYADWLIAIFDQWYHAPGTPVRIRLFDEIIQVLLGGASRLAGVGTSAVAVVVVQTDGTIEMDDTLAAAHAGAAGTGLHVSRDPFDAALDLPAVRAQQAGLAALCATCHACDLRRVCGGGLRTHRYRAGAGFDNPSVYCPDLYALISHIGQAVRRDLAALPRAAR</sequence>
<keyword evidence="7" id="KW-1185">Reference proteome</keyword>
<keyword evidence="1" id="KW-0949">S-adenosyl-L-methionine</keyword>
<evidence type="ECO:0000313" key="6">
    <source>
        <dbReference type="EMBL" id="RIV41655.1"/>
    </source>
</evidence>
<accession>A0A418N231</accession>
<dbReference type="AlphaFoldDB" id="A0A418N231"/>
<evidence type="ECO:0000256" key="2">
    <source>
        <dbReference type="ARBA" id="ARBA00022723"/>
    </source>
</evidence>
<name>A0A418N231_9ACTN</name>
<dbReference type="SFLD" id="SFLDG01386">
    <property type="entry name" value="main_SPASM_domain-containing"/>
    <property type="match status" value="1"/>
</dbReference>